<keyword evidence="2" id="KW-1185">Reference proteome</keyword>
<proteinExistence type="predicted"/>
<organism evidence="1 2">
    <name type="scientific">Larinioides sclopetarius</name>
    <dbReference type="NCBI Taxonomy" id="280406"/>
    <lineage>
        <taxon>Eukaryota</taxon>
        <taxon>Metazoa</taxon>
        <taxon>Ecdysozoa</taxon>
        <taxon>Arthropoda</taxon>
        <taxon>Chelicerata</taxon>
        <taxon>Arachnida</taxon>
        <taxon>Araneae</taxon>
        <taxon>Araneomorphae</taxon>
        <taxon>Entelegynae</taxon>
        <taxon>Araneoidea</taxon>
        <taxon>Araneidae</taxon>
        <taxon>Larinioides</taxon>
    </lineage>
</organism>
<comment type="caution">
    <text evidence="1">The sequence shown here is derived from an EMBL/GenBank/DDBJ whole genome shotgun (WGS) entry which is preliminary data.</text>
</comment>
<dbReference type="AlphaFoldDB" id="A0AAV2BXC7"/>
<evidence type="ECO:0000313" key="2">
    <source>
        <dbReference type="Proteomes" id="UP001497382"/>
    </source>
</evidence>
<sequence length="152" mass="17349">MTEVNFIAVKTIEENMINGHIVSFKFDAQRLDITQSKFFPLRYRTLCPTIKTLWELELKYERVPQDNDSYTFSVTLKRKDSSSHLVKASLSATFHDVHGNSPVCPIASNRGKMVLDDELKGTLDNIRSENLSEVVAVRVTIVIQKCHSWTGF</sequence>
<reference evidence="1 2" key="1">
    <citation type="submission" date="2024-04" db="EMBL/GenBank/DDBJ databases">
        <authorList>
            <person name="Rising A."/>
            <person name="Reimegard J."/>
            <person name="Sonavane S."/>
            <person name="Akerstrom W."/>
            <person name="Nylinder S."/>
            <person name="Hedman E."/>
            <person name="Kallberg Y."/>
        </authorList>
    </citation>
    <scope>NUCLEOTIDE SEQUENCE [LARGE SCALE GENOMIC DNA]</scope>
</reference>
<accession>A0AAV2BXC7</accession>
<protein>
    <submittedName>
        <fullName evidence="1">Uncharacterized protein</fullName>
    </submittedName>
</protein>
<evidence type="ECO:0000313" key="1">
    <source>
        <dbReference type="EMBL" id="CAL1300955.1"/>
    </source>
</evidence>
<dbReference type="EMBL" id="CAXIEN010000595">
    <property type="protein sequence ID" value="CAL1300955.1"/>
    <property type="molecule type" value="Genomic_DNA"/>
</dbReference>
<dbReference type="Proteomes" id="UP001497382">
    <property type="component" value="Unassembled WGS sequence"/>
</dbReference>
<gene>
    <name evidence="1" type="ORF">LARSCL_LOCUS22222</name>
</gene>
<name>A0AAV2BXC7_9ARAC</name>